<dbReference type="EMBL" id="DQHO01000016">
    <property type="protein sequence ID" value="HCS93558.1"/>
    <property type="molecule type" value="Genomic_DNA"/>
</dbReference>
<comment type="catalytic activity">
    <reaction evidence="3">
        <text>cytidine(34) in elongator tRNA(Met) + acetate + ATP = N(4)-acetylcytidine(34) in elongator tRNA(Met) + AMP + diphosphate</text>
        <dbReference type="Rhea" id="RHEA:58144"/>
        <dbReference type="Rhea" id="RHEA-COMP:10693"/>
        <dbReference type="Rhea" id="RHEA-COMP:10694"/>
        <dbReference type="ChEBI" id="CHEBI:30089"/>
        <dbReference type="ChEBI" id="CHEBI:30616"/>
        <dbReference type="ChEBI" id="CHEBI:33019"/>
        <dbReference type="ChEBI" id="CHEBI:74900"/>
        <dbReference type="ChEBI" id="CHEBI:82748"/>
        <dbReference type="ChEBI" id="CHEBI:456215"/>
    </reaction>
</comment>
<feature type="binding site" evidence="3">
    <location>
        <position position="206"/>
    </location>
    <ligand>
        <name>ATP</name>
        <dbReference type="ChEBI" id="CHEBI:30616"/>
    </ligand>
</feature>
<dbReference type="AlphaFoldDB" id="A0A3D4S4Q1"/>
<dbReference type="Proteomes" id="UP000262195">
    <property type="component" value="Unassembled WGS sequence"/>
</dbReference>
<dbReference type="STRING" id="1121105.GCA_000421665_00160"/>
<name>A0A3D4S4Q1_9ENTE</name>
<keyword evidence="3" id="KW-0547">Nucleotide-binding</keyword>
<keyword evidence="3" id="KW-0963">Cytoplasm</keyword>
<protein>
    <recommendedName>
        <fullName evidence="3">tRNA(Met) cytidine acetate ligase</fullName>
        <ecNumber evidence="3">6.3.4.-</ecNumber>
    </recommendedName>
</protein>
<evidence type="ECO:0000256" key="3">
    <source>
        <dbReference type="HAMAP-Rule" id="MF_01539"/>
    </source>
</evidence>
<dbReference type="GO" id="GO:0016879">
    <property type="term" value="F:ligase activity, forming carbon-nitrogen bonds"/>
    <property type="evidence" value="ECO:0007669"/>
    <property type="project" value="UniProtKB-UniRule"/>
</dbReference>
<dbReference type="InterPro" id="IPR008513">
    <property type="entry name" value="tRNA(Met)_cyd_acetate_ligase"/>
</dbReference>
<dbReference type="GO" id="GO:0006400">
    <property type="term" value="P:tRNA modification"/>
    <property type="evidence" value="ECO:0007669"/>
    <property type="project" value="UniProtKB-UniRule"/>
</dbReference>
<feature type="binding site" evidence="3">
    <location>
        <begin position="25"/>
        <end position="38"/>
    </location>
    <ligand>
        <name>ATP</name>
        <dbReference type="ChEBI" id="CHEBI:30616"/>
    </ligand>
</feature>
<comment type="caution">
    <text evidence="4">The sequence shown here is derived from an EMBL/GenBank/DDBJ whole genome shotgun (WGS) entry which is preliminary data.</text>
</comment>
<dbReference type="PANTHER" id="PTHR37825:SF1">
    <property type="entry name" value="TRNA(MET) CYTIDINE ACETATE LIGASE"/>
    <property type="match status" value="1"/>
</dbReference>
<comment type="caution">
    <text evidence="3">Lacks conserved residue(s) required for the propagation of feature annotation.</text>
</comment>
<dbReference type="PANTHER" id="PTHR37825">
    <property type="entry name" value="TRNA(MET) CYTIDINE ACETATE LIGASE"/>
    <property type="match status" value="1"/>
</dbReference>
<gene>
    <name evidence="3" type="primary">tmcAL</name>
    <name evidence="4" type="ORF">DIW15_02470</name>
</gene>
<sequence>MRVDGCFLLLTSIRMGDSMKAVGIIAEFNPLHSGHRYVIEEARKQSGADVVIVAMSGQLMQRGSIAFVDQQIRTKWALEAGADLVIQQPVWASLQATDYFARAGVETLRLAGCLAYAFGSEVGDSSVFRETVDLLEKNRDEIDGYMKHHALANLGYAENFETAVSRLKDSQKSIALLRNPNAQLGLAYCLSNSRLTEPMDMIVIQRQSKHDSLSTEKGVSGSKIRHIFKMNNSKEIIKKYPIWDWISENQFQTLERFGKITDRSLYDHLQWQLLVLTPKQISSYYGVDEGIEYRLIKVARLAKTYEEWLESVKHKRITTARTRRMALCIVFGLTKSQMLAPFSRPTSKRRVLGFSPVGRTYLKEKQLPYLTTQYKLFSDDFQMTDQVDLLLSKLYPDYYKTLEKPVQSY</sequence>
<keyword evidence="2 3" id="KW-0819">tRNA processing</keyword>
<evidence type="ECO:0000313" key="4">
    <source>
        <dbReference type="EMBL" id="HCS93558.1"/>
    </source>
</evidence>
<comment type="function">
    <text evidence="3">Catalyzes the formation of N(4)-acetylcytidine (ac(4)C) at the wobble position of elongator tRNA(Met), using acetate and ATP as substrates. First activates an acetate ion to form acetyladenylate (Ac-AMP) and then transfers the acetyl group to tRNA to form ac(4)C34.</text>
</comment>
<dbReference type="InterPro" id="IPR014729">
    <property type="entry name" value="Rossmann-like_a/b/a_fold"/>
</dbReference>
<keyword evidence="3" id="KW-0820">tRNA-binding</keyword>
<reference evidence="4 5" key="1">
    <citation type="journal article" date="2018" name="Nat. Biotechnol.">
        <title>A standardized bacterial taxonomy based on genome phylogeny substantially revises the tree of life.</title>
        <authorList>
            <person name="Parks D.H."/>
            <person name="Chuvochina M."/>
            <person name="Waite D.W."/>
            <person name="Rinke C."/>
            <person name="Skarshewski A."/>
            <person name="Chaumeil P.A."/>
            <person name="Hugenholtz P."/>
        </authorList>
    </citation>
    <scope>NUCLEOTIDE SEQUENCE [LARGE SCALE GENOMIC DNA]</scope>
    <source>
        <strain evidence="4">UBA11306</strain>
    </source>
</reference>
<comment type="similarity">
    <text evidence="3">Belongs to the TmcAL family.</text>
</comment>
<dbReference type="GO" id="GO:0005524">
    <property type="term" value="F:ATP binding"/>
    <property type="evidence" value="ECO:0007669"/>
    <property type="project" value="UniProtKB-KW"/>
</dbReference>
<dbReference type="Pfam" id="PF05636">
    <property type="entry name" value="HIGH_NTase1"/>
    <property type="match status" value="1"/>
</dbReference>
<evidence type="ECO:0000256" key="2">
    <source>
        <dbReference type="ARBA" id="ARBA00022694"/>
    </source>
</evidence>
<feature type="binding site" evidence="3">
    <location>
        <position position="119"/>
    </location>
    <ligand>
        <name>ATP</name>
        <dbReference type="ChEBI" id="CHEBI:30616"/>
    </ligand>
</feature>
<keyword evidence="1 3" id="KW-0436">Ligase</keyword>
<proteinExistence type="inferred from homology"/>
<dbReference type="Gene3D" id="3.40.50.620">
    <property type="entry name" value="HUPs"/>
    <property type="match status" value="1"/>
</dbReference>
<evidence type="ECO:0000313" key="5">
    <source>
        <dbReference type="Proteomes" id="UP000262195"/>
    </source>
</evidence>
<dbReference type="HAMAP" id="MF_01539">
    <property type="entry name" value="TmcAL"/>
    <property type="match status" value="1"/>
</dbReference>
<dbReference type="GO" id="GO:0000049">
    <property type="term" value="F:tRNA binding"/>
    <property type="evidence" value="ECO:0007669"/>
    <property type="project" value="UniProtKB-KW"/>
</dbReference>
<keyword evidence="3" id="KW-0694">RNA-binding</keyword>
<dbReference type="GO" id="GO:0005737">
    <property type="term" value="C:cytoplasm"/>
    <property type="evidence" value="ECO:0007669"/>
    <property type="project" value="UniProtKB-SubCell"/>
</dbReference>
<evidence type="ECO:0000256" key="1">
    <source>
        <dbReference type="ARBA" id="ARBA00022598"/>
    </source>
</evidence>
<dbReference type="SUPFAM" id="SSF52374">
    <property type="entry name" value="Nucleotidylyl transferase"/>
    <property type="match status" value="1"/>
</dbReference>
<keyword evidence="3" id="KW-0067">ATP-binding</keyword>
<comment type="subcellular location">
    <subcellularLocation>
        <location evidence="3">Cytoplasm</location>
    </subcellularLocation>
</comment>
<accession>A0A3D4S4Q1</accession>
<feature type="binding site" evidence="3">
    <location>
        <position position="181"/>
    </location>
    <ligand>
        <name>ATP</name>
        <dbReference type="ChEBI" id="CHEBI:30616"/>
    </ligand>
</feature>
<organism evidence="4 5">
    <name type="scientific">Bavariicoccus seileri</name>
    <dbReference type="NCBI Taxonomy" id="549685"/>
    <lineage>
        <taxon>Bacteria</taxon>
        <taxon>Bacillati</taxon>
        <taxon>Bacillota</taxon>
        <taxon>Bacilli</taxon>
        <taxon>Lactobacillales</taxon>
        <taxon>Enterococcaceae</taxon>
        <taxon>Bavariicoccus</taxon>
    </lineage>
</organism>
<dbReference type="EC" id="6.3.4.-" evidence="3"/>